<dbReference type="InterPro" id="IPR019800">
    <property type="entry name" value="Glyco_hydro_3_AS"/>
</dbReference>
<dbReference type="InterPro" id="IPR037524">
    <property type="entry name" value="PA14/GLEYA"/>
</dbReference>
<reference evidence="6 7" key="2">
    <citation type="submission" date="2019-02" db="EMBL/GenBank/DDBJ databases">
        <title>'Lichenibacterium ramalinii' gen. nov. sp. nov., 'Lichenibacterium minor' gen. nov. sp. nov.</title>
        <authorList>
            <person name="Pankratov T."/>
        </authorList>
    </citation>
    <scope>NUCLEOTIDE SEQUENCE [LARGE SCALE GENOMIC DNA]</scope>
    <source>
        <strain evidence="6 7">RmlP026</strain>
    </source>
</reference>
<dbReference type="InterPro" id="IPR002772">
    <property type="entry name" value="Glyco_hydro_3_C"/>
</dbReference>
<dbReference type="SMART" id="SM00758">
    <property type="entry name" value="PA14"/>
    <property type="match status" value="1"/>
</dbReference>
<dbReference type="Pfam" id="PF14310">
    <property type="entry name" value="Fn3-like"/>
    <property type="match status" value="1"/>
</dbReference>
<keyword evidence="7" id="KW-1185">Reference proteome</keyword>
<dbReference type="EMBL" id="QYBB01000018">
    <property type="protein sequence ID" value="RYC31046.1"/>
    <property type="molecule type" value="Genomic_DNA"/>
</dbReference>
<keyword evidence="3 4" id="KW-0326">Glycosidase</keyword>
<dbReference type="Gene3D" id="3.20.20.300">
    <property type="entry name" value="Glycoside hydrolase, family 3, N-terminal domain"/>
    <property type="match status" value="1"/>
</dbReference>
<evidence type="ECO:0000256" key="2">
    <source>
        <dbReference type="ARBA" id="ARBA00022801"/>
    </source>
</evidence>
<proteinExistence type="inferred from homology"/>
<dbReference type="InterPro" id="IPR017853">
    <property type="entry name" value="GH"/>
</dbReference>
<name>A0A4Q2U802_9HYPH</name>
<evidence type="ECO:0000256" key="3">
    <source>
        <dbReference type="ARBA" id="ARBA00023295"/>
    </source>
</evidence>
<dbReference type="Gene3D" id="3.40.50.1700">
    <property type="entry name" value="Glycoside hydrolase family 3 C-terminal domain"/>
    <property type="match status" value="1"/>
</dbReference>
<comment type="similarity">
    <text evidence="1 4">Belongs to the glycosyl hydrolase 3 family.</text>
</comment>
<dbReference type="SMART" id="SM01217">
    <property type="entry name" value="Fn3_like"/>
    <property type="match status" value="1"/>
</dbReference>
<dbReference type="InterPro" id="IPR013783">
    <property type="entry name" value="Ig-like_fold"/>
</dbReference>
<evidence type="ECO:0000313" key="7">
    <source>
        <dbReference type="Proteomes" id="UP000290759"/>
    </source>
</evidence>
<evidence type="ECO:0000313" key="6">
    <source>
        <dbReference type="EMBL" id="RYC31046.1"/>
    </source>
</evidence>
<dbReference type="RefSeq" id="WP_129227901.1">
    <property type="nucleotide sequence ID" value="NZ_QYBB01000018.1"/>
</dbReference>
<dbReference type="PRINTS" id="PR00133">
    <property type="entry name" value="GLHYDRLASE3"/>
</dbReference>
<organism evidence="6 7">
    <name type="scientific">Lichenibacterium minor</name>
    <dbReference type="NCBI Taxonomy" id="2316528"/>
    <lineage>
        <taxon>Bacteria</taxon>
        <taxon>Pseudomonadati</taxon>
        <taxon>Pseudomonadota</taxon>
        <taxon>Alphaproteobacteria</taxon>
        <taxon>Hyphomicrobiales</taxon>
        <taxon>Lichenihabitantaceae</taxon>
        <taxon>Lichenibacterium</taxon>
    </lineage>
</organism>
<accession>A0A4Q2U802</accession>
<dbReference type="GO" id="GO:0008422">
    <property type="term" value="F:beta-glucosidase activity"/>
    <property type="evidence" value="ECO:0007669"/>
    <property type="project" value="TreeGrafter"/>
</dbReference>
<dbReference type="Gene3D" id="2.60.40.10">
    <property type="entry name" value="Immunoglobulins"/>
    <property type="match status" value="1"/>
</dbReference>
<dbReference type="Gene3D" id="2.60.120.260">
    <property type="entry name" value="Galactose-binding domain-like"/>
    <property type="match status" value="1"/>
</dbReference>
<dbReference type="InterPro" id="IPR036962">
    <property type="entry name" value="Glyco_hydro_3_N_sf"/>
</dbReference>
<dbReference type="SUPFAM" id="SSF52279">
    <property type="entry name" value="Beta-D-glucan exohydrolase, C-terminal domain"/>
    <property type="match status" value="1"/>
</dbReference>
<dbReference type="PANTHER" id="PTHR42715:SF3">
    <property type="entry name" value="BETA-GLUCOSIDASE B-RELATED"/>
    <property type="match status" value="1"/>
</dbReference>
<dbReference type="InterPro" id="IPR050288">
    <property type="entry name" value="Cellulose_deg_GH3"/>
</dbReference>
<dbReference type="Pfam" id="PF07691">
    <property type="entry name" value="PA14"/>
    <property type="match status" value="1"/>
</dbReference>
<reference evidence="6 7" key="1">
    <citation type="submission" date="2018-12" db="EMBL/GenBank/DDBJ databases">
        <authorList>
            <person name="Grouzdev D.S."/>
            <person name="Krutkina M.S."/>
        </authorList>
    </citation>
    <scope>NUCLEOTIDE SEQUENCE [LARGE SCALE GENOMIC DNA]</scope>
    <source>
        <strain evidence="6 7">RmlP026</strain>
    </source>
</reference>
<protein>
    <submittedName>
        <fullName evidence="6">Beta-glucosidase</fullName>
    </submittedName>
</protein>
<dbReference type="OrthoDB" id="9781691at2"/>
<feature type="domain" description="PA14" evidence="5">
    <location>
        <begin position="384"/>
        <end position="535"/>
    </location>
</feature>
<dbReference type="InterPro" id="IPR026891">
    <property type="entry name" value="Fn3-like"/>
</dbReference>
<dbReference type="Proteomes" id="UP000290759">
    <property type="component" value="Unassembled WGS sequence"/>
</dbReference>
<evidence type="ECO:0000259" key="5">
    <source>
        <dbReference type="PROSITE" id="PS51820"/>
    </source>
</evidence>
<gene>
    <name evidence="6" type="ORF">D3273_15730</name>
</gene>
<dbReference type="PROSITE" id="PS51820">
    <property type="entry name" value="PA14"/>
    <property type="match status" value="1"/>
</dbReference>
<dbReference type="InterPro" id="IPR011658">
    <property type="entry name" value="PA14_dom"/>
</dbReference>
<dbReference type="SUPFAM" id="SSF51445">
    <property type="entry name" value="(Trans)glycosidases"/>
    <property type="match status" value="1"/>
</dbReference>
<dbReference type="PROSITE" id="PS00775">
    <property type="entry name" value="GLYCOSYL_HYDROL_F3"/>
    <property type="match status" value="1"/>
</dbReference>
<dbReference type="InterPro" id="IPR001764">
    <property type="entry name" value="Glyco_hydro_3_N"/>
</dbReference>
<dbReference type="PANTHER" id="PTHR42715">
    <property type="entry name" value="BETA-GLUCOSIDASE"/>
    <property type="match status" value="1"/>
</dbReference>
<sequence>MTPATLVDGLTLEEQVSLLSGADFWSTPAIGRLGIGSLRVTDGPNGARGAGSWIGAISAAAFPVGISLGATWDRSLLSEIGAALAEEVKDKGAHVLLGPTVNLQRGALNGRNFECYAEDPVLTAALAVAYIGGLQGQRVGATVKHFVANESEFQRTTMSSEVDERTLRELYLVPFEAAVKEAHAWAVMSSYNRLNGTFTSEHGWLLTDVLRRQWGFDGVVMSDWFGSHSTAETMRAGLDLEMPGPTRDRGAALVRAVEAGTVPRDAVRQAALNMLRLMQRTGALQDARPHEEKAVEREATRALIRRAGARGTVLLTNDGTLPLAGVGKIAVIGPNAKAARCMGGGSSQLKAHRQVSPWEGLAAAVGEGALLFAPGCDNHRYAPELAGPLRAEWFANDDFSGTPVHVETLAVAHAMMIDAPAGGRVDPKRFSLRITGRYVPEADGRHRIGVYAAGRARVLVDGCEVVEAWESWTRGSTFFEEGCDERIGEVEMAVGRSCEIVILFQPVETTLMAFSAYHVGIGLPMADAEIAEAVRVAAEAQVAVLCVGRNGEWDSEGADLPSMTLPGRQNELIEAVAAVAERTVVVLQTGGPVEMPWVGKVSAVVQAWYPGQEAGHAVADVLLGHVEPGGRLPQSFPHRLDDTQTQGGGGLSYPGVEGRVRYAEGLLVGYRHHEANAIAPLFPFGHGLGYAAIDIEAMVVEGDTFSASATVALRVTLANRGQRKGSQVVQVYVSPDAAPVERPPSELKAFTRIDLSPGETGDVVLRLDPRDFAWYCTRRSGWIVSPGEYALRAGLSADDRRFVATVARQGELVLPV</sequence>
<evidence type="ECO:0000256" key="4">
    <source>
        <dbReference type="RuleBase" id="RU361161"/>
    </source>
</evidence>
<evidence type="ECO:0000256" key="1">
    <source>
        <dbReference type="ARBA" id="ARBA00005336"/>
    </source>
</evidence>
<keyword evidence="2 4" id="KW-0378">Hydrolase</keyword>
<dbReference type="Pfam" id="PF00933">
    <property type="entry name" value="Glyco_hydro_3"/>
    <property type="match status" value="1"/>
</dbReference>
<dbReference type="GO" id="GO:0009251">
    <property type="term" value="P:glucan catabolic process"/>
    <property type="evidence" value="ECO:0007669"/>
    <property type="project" value="TreeGrafter"/>
</dbReference>
<comment type="caution">
    <text evidence="6">The sequence shown here is derived from an EMBL/GenBank/DDBJ whole genome shotgun (WGS) entry which is preliminary data.</text>
</comment>
<dbReference type="AlphaFoldDB" id="A0A4Q2U802"/>
<dbReference type="Pfam" id="PF01915">
    <property type="entry name" value="Glyco_hydro_3_C"/>
    <property type="match status" value="1"/>
</dbReference>
<dbReference type="InterPro" id="IPR036881">
    <property type="entry name" value="Glyco_hydro_3_C_sf"/>
</dbReference>